<name>M4EE89_BRACM</name>
<keyword evidence="3" id="KW-1185">Reference proteome</keyword>
<dbReference type="HOGENOM" id="CLU_1350593_0_0_1"/>
<feature type="compositionally biased region" description="Basic and acidic residues" evidence="1">
    <location>
        <begin position="1"/>
        <end position="24"/>
    </location>
</feature>
<feature type="region of interest" description="Disordered" evidence="1">
    <location>
        <begin position="164"/>
        <end position="185"/>
    </location>
</feature>
<dbReference type="Proteomes" id="UP000011750">
    <property type="component" value="Chromosome A09"/>
</dbReference>
<reference evidence="2 3" key="1">
    <citation type="journal article" date="2011" name="Nat. Genet.">
        <title>The genome of the mesopolyploid crop species Brassica rapa.</title>
        <authorList>
            <consortium name="Brassica rapa Genome Sequencing Project Consortium"/>
            <person name="Wang X."/>
            <person name="Wang H."/>
            <person name="Wang J."/>
            <person name="Sun R."/>
            <person name="Wu J."/>
            <person name="Liu S."/>
            <person name="Bai Y."/>
            <person name="Mun J.H."/>
            <person name="Bancroft I."/>
            <person name="Cheng F."/>
            <person name="Huang S."/>
            <person name="Li X."/>
            <person name="Hua W."/>
            <person name="Wang J."/>
            <person name="Wang X."/>
            <person name="Freeling M."/>
            <person name="Pires J.C."/>
            <person name="Paterson A.H."/>
            <person name="Chalhoub B."/>
            <person name="Wang B."/>
            <person name="Hayward A."/>
            <person name="Sharpe A.G."/>
            <person name="Park B.S."/>
            <person name="Weisshaar B."/>
            <person name="Liu B."/>
            <person name="Li B."/>
            <person name="Liu B."/>
            <person name="Tong C."/>
            <person name="Song C."/>
            <person name="Duran C."/>
            <person name="Peng C."/>
            <person name="Geng C."/>
            <person name="Koh C."/>
            <person name="Lin C."/>
            <person name="Edwards D."/>
            <person name="Mu D."/>
            <person name="Shen D."/>
            <person name="Soumpourou E."/>
            <person name="Li F."/>
            <person name="Fraser F."/>
            <person name="Conant G."/>
            <person name="Lassalle G."/>
            <person name="King G.J."/>
            <person name="Bonnema G."/>
            <person name="Tang H."/>
            <person name="Wang H."/>
            <person name="Belcram H."/>
            <person name="Zhou H."/>
            <person name="Hirakawa H."/>
            <person name="Abe H."/>
            <person name="Guo H."/>
            <person name="Wang H."/>
            <person name="Jin H."/>
            <person name="Parkin I.A."/>
            <person name="Batley J."/>
            <person name="Kim J.S."/>
            <person name="Just J."/>
            <person name="Li J."/>
            <person name="Xu J."/>
            <person name="Deng J."/>
            <person name="Kim J.A."/>
            <person name="Li J."/>
            <person name="Yu J."/>
            <person name="Meng J."/>
            <person name="Wang J."/>
            <person name="Min J."/>
            <person name="Poulain J."/>
            <person name="Wang J."/>
            <person name="Hatakeyama K."/>
            <person name="Wu K."/>
            <person name="Wang L."/>
            <person name="Fang L."/>
            <person name="Trick M."/>
            <person name="Links M.G."/>
            <person name="Zhao M."/>
            <person name="Jin M."/>
            <person name="Ramchiary N."/>
            <person name="Drou N."/>
            <person name="Berkman P.J."/>
            <person name="Cai Q."/>
            <person name="Huang Q."/>
            <person name="Li R."/>
            <person name="Tabata S."/>
            <person name="Cheng S."/>
            <person name="Zhang S."/>
            <person name="Zhang S."/>
            <person name="Huang S."/>
            <person name="Sato S."/>
            <person name="Sun S."/>
            <person name="Kwon S.J."/>
            <person name="Choi S.R."/>
            <person name="Lee T.H."/>
            <person name="Fan W."/>
            <person name="Zhao X."/>
            <person name="Tan X."/>
            <person name="Xu X."/>
            <person name="Wang Y."/>
            <person name="Qiu Y."/>
            <person name="Yin Y."/>
            <person name="Li Y."/>
            <person name="Du Y."/>
            <person name="Liao Y."/>
            <person name="Lim Y."/>
            <person name="Narusaka Y."/>
            <person name="Wang Y."/>
            <person name="Wang Z."/>
            <person name="Li Z."/>
            <person name="Wang Z."/>
            <person name="Xiong Z."/>
            <person name="Zhang Z."/>
        </authorList>
    </citation>
    <scope>NUCLEOTIDE SEQUENCE [LARGE SCALE GENOMIC DNA]</scope>
    <source>
        <strain evidence="2 3">cv. Chiifu-401-42</strain>
    </source>
</reference>
<dbReference type="InParanoid" id="M4EE89"/>
<sequence length="203" mass="22818">MYRIDPRAPGRDLRMDPRPDDRAKPQAFFPDPFAILEPTVKPEPMIIEKNQIPDLACLSWPVWDNIHTSLGEVISKRTTSLCWTVETPTPEPAQKISTASTSQKIFTGARDGACIFEPDLGSNKFASLINMEEEGEDTVESDETESMGYLTPFGKRILRERPVKPSTKAREMHCQPTSRGRGNQVVGTVVDVARFSSYDRFTQ</sequence>
<dbReference type="AlphaFoldDB" id="M4EE89"/>
<protein>
    <submittedName>
        <fullName evidence="2">Uncharacterized protein</fullName>
    </submittedName>
</protein>
<accession>M4EE89</accession>
<proteinExistence type="predicted"/>
<feature type="compositionally biased region" description="Basic and acidic residues" evidence="1">
    <location>
        <begin position="164"/>
        <end position="173"/>
    </location>
</feature>
<evidence type="ECO:0000256" key="1">
    <source>
        <dbReference type="SAM" id="MobiDB-lite"/>
    </source>
</evidence>
<reference evidence="2 3" key="2">
    <citation type="journal article" date="2018" name="Hortic Res">
        <title>Improved Brassica rapa reference genome by single-molecule sequencing and chromosome conformation capture technologies.</title>
        <authorList>
            <person name="Zhang L."/>
            <person name="Cai X."/>
            <person name="Wu J."/>
            <person name="Liu M."/>
            <person name="Grob S."/>
            <person name="Cheng F."/>
            <person name="Liang J."/>
            <person name="Cai C."/>
            <person name="Liu Z."/>
            <person name="Liu B."/>
            <person name="Wang F."/>
            <person name="Li S."/>
            <person name="Liu F."/>
            <person name="Li X."/>
            <person name="Cheng L."/>
            <person name="Yang W."/>
            <person name="Li M.H."/>
            <person name="Grossniklaus U."/>
            <person name="Zheng H."/>
            <person name="Wang X."/>
        </authorList>
    </citation>
    <scope>NUCLEOTIDE SEQUENCE [LARGE SCALE GENOMIC DNA]</scope>
    <source>
        <strain evidence="2 3">cv. Chiifu-401-42</strain>
    </source>
</reference>
<dbReference type="Gramene" id="Bra027100.1">
    <property type="protein sequence ID" value="Bra027100.1-P"/>
    <property type="gene ID" value="Bra027100"/>
</dbReference>
<reference evidence="2" key="3">
    <citation type="submission" date="2023-03" db="UniProtKB">
        <authorList>
            <consortium name="EnsemblPlants"/>
        </authorList>
    </citation>
    <scope>IDENTIFICATION</scope>
    <source>
        <strain evidence="2">cv. Chiifu-401-42</strain>
    </source>
</reference>
<feature type="region of interest" description="Disordered" evidence="1">
    <location>
        <begin position="1"/>
        <end position="25"/>
    </location>
</feature>
<organism evidence="2 3">
    <name type="scientific">Brassica campestris</name>
    <name type="common">Field mustard</name>
    <dbReference type="NCBI Taxonomy" id="3711"/>
    <lineage>
        <taxon>Eukaryota</taxon>
        <taxon>Viridiplantae</taxon>
        <taxon>Streptophyta</taxon>
        <taxon>Embryophyta</taxon>
        <taxon>Tracheophyta</taxon>
        <taxon>Spermatophyta</taxon>
        <taxon>Magnoliopsida</taxon>
        <taxon>eudicotyledons</taxon>
        <taxon>Gunneridae</taxon>
        <taxon>Pentapetalae</taxon>
        <taxon>rosids</taxon>
        <taxon>malvids</taxon>
        <taxon>Brassicales</taxon>
        <taxon>Brassicaceae</taxon>
        <taxon>Brassiceae</taxon>
        <taxon>Brassica</taxon>
    </lineage>
</organism>
<dbReference type="EnsemblPlants" id="Bra027100.1">
    <property type="protein sequence ID" value="Bra027100.1-P"/>
    <property type="gene ID" value="Bra027100"/>
</dbReference>
<evidence type="ECO:0000313" key="2">
    <source>
        <dbReference type="EnsemblPlants" id="Bra027100.1-P"/>
    </source>
</evidence>
<evidence type="ECO:0000313" key="3">
    <source>
        <dbReference type="Proteomes" id="UP000011750"/>
    </source>
</evidence>